<accession>A0A0F9HD77</accession>
<reference evidence="1" key="1">
    <citation type="journal article" date="2015" name="Nature">
        <title>Complex archaea that bridge the gap between prokaryotes and eukaryotes.</title>
        <authorList>
            <person name="Spang A."/>
            <person name="Saw J.H."/>
            <person name="Jorgensen S.L."/>
            <person name="Zaremba-Niedzwiedzka K."/>
            <person name="Martijn J."/>
            <person name="Lind A.E."/>
            <person name="van Eijk R."/>
            <person name="Schleper C."/>
            <person name="Guy L."/>
            <person name="Ettema T.J."/>
        </authorList>
    </citation>
    <scope>NUCLEOTIDE SEQUENCE</scope>
</reference>
<evidence type="ECO:0000313" key="1">
    <source>
        <dbReference type="EMBL" id="KKL79625.1"/>
    </source>
</evidence>
<name>A0A0F9HD77_9ZZZZ</name>
<gene>
    <name evidence="1" type="ORF">LCGC14_2012950</name>
</gene>
<comment type="caution">
    <text evidence="1">The sequence shown here is derived from an EMBL/GenBank/DDBJ whole genome shotgun (WGS) entry which is preliminary data.</text>
</comment>
<dbReference type="EMBL" id="LAZR01023113">
    <property type="protein sequence ID" value="KKL79625.1"/>
    <property type="molecule type" value="Genomic_DNA"/>
</dbReference>
<protein>
    <submittedName>
        <fullName evidence="1">Uncharacterized protein</fullName>
    </submittedName>
</protein>
<dbReference type="AlphaFoldDB" id="A0A0F9HD77"/>
<organism evidence="1">
    <name type="scientific">marine sediment metagenome</name>
    <dbReference type="NCBI Taxonomy" id="412755"/>
    <lineage>
        <taxon>unclassified sequences</taxon>
        <taxon>metagenomes</taxon>
        <taxon>ecological metagenomes</taxon>
    </lineage>
</organism>
<proteinExistence type="predicted"/>
<sequence length="587" mass="68158">LKAKKSVGPIPIDINSEISDNWKSRIFENLEQKADVSTFGQSQKASKISEWLKKHKAGVITTISSRSRIKSSYMERIIIDKAMQYFNLIKKTKRYSSDIRNLNFDKSIVVNKLVNLKRLYEDHVKNKFPHHVIYRIGLKKPILKTDMQYGNPLEGLFPNSDFLKSPFASKLRIGQAVVKFEPGNTRTLNTRIDGYLNLAFNTNPSKRGEDSFSNDLRAMVGLSNYETDRLKILNAKSQARNLLKIDILHISSSQQEIDAAERFWIYFYKAQDPAYGYNIQFGGKGYTRLGENAISIMKRKDLTYFDIDMVIKESLLRDHWSTGGARQFAKNTLGITRNELDTILTFYYGDIVNEYLPGRDVTFSTIRDIYTGNRIIELMMVGFWEQWEIAEQFGLKTRGEGSGSTTLDRWCRRIFKKSFDQVKKDLLDSIISPKVRKNHMKGKLSLGDIADYIPGMDKEQVRYWLDEMYGHRVHSTTSFRTGYRKTGGLEDLKKLVKRDTAIPLLMLGISDEQILKILGYSDSHIEKNKNEIFRQIFDYDVKEGRLDGTTARLLFSGRYIPPEAWNQFNIKYKSWWEHLEAFLDDFY</sequence>
<feature type="non-terminal residue" evidence="1">
    <location>
        <position position="1"/>
    </location>
</feature>